<accession>A0ABY7YKL8</accession>
<evidence type="ECO:0000313" key="5">
    <source>
        <dbReference type="Proteomes" id="UP001220530"/>
    </source>
</evidence>
<evidence type="ECO:0000259" key="3">
    <source>
        <dbReference type="Pfam" id="PF02834"/>
    </source>
</evidence>
<evidence type="ECO:0000313" key="4">
    <source>
        <dbReference type="EMBL" id="WDR01727.1"/>
    </source>
</evidence>
<comment type="caution">
    <text evidence="2">Lacks conserved residue(s) required for the propagation of feature annotation.</text>
</comment>
<comment type="similarity">
    <text evidence="2">Belongs to the 2H phosphoesterase superfamily. ThpR family.</text>
</comment>
<dbReference type="Proteomes" id="UP001220530">
    <property type="component" value="Chromosome"/>
</dbReference>
<keyword evidence="1 2" id="KW-0378">Hydrolase</keyword>
<organism evidence="4 5">
    <name type="scientific">Devosia algicola</name>
    <dbReference type="NCBI Taxonomy" id="3026418"/>
    <lineage>
        <taxon>Bacteria</taxon>
        <taxon>Pseudomonadati</taxon>
        <taxon>Pseudomonadota</taxon>
        <taxon>Alphaproteobacteria</taxon>
        <taxon>Hyphomicrobiales</taxon>
        <taxon>Devosiaceae</taxon>
        <taxon>Devosia</taxon>
    </lineage>
</organism>
<reference evidence="4 5" key="1">
    <citation type="submission" date="2023-02" db="EMBL/GenBank/DDBJ databases">
        <title>Devosia algicola sp. nov., isolated from the phycosphere of marine algae.</title>
        <authorList>
            <person name="Kim J.M."/>
            <person name="Lee J.K."/>
            <person name="Choi B.J."/>
            <person name="Bayburt H."/>
            <person name="Jeon C.O."/>
        </authorList>
    </citation>
    <scope>NUCLEOTIDE SEQUENCE [LARGE SCALE GENOMIC DNA]</scope>
    <source>
        <strain evidence="4 5">G20-9</strain>
    </source>
</reference>
<dbReference type="InterPro" id="IPR004175">
    <property type="entry name" value="RNA_CPDase"/>
</dbReference>
<proteinExistence type="inferred from homology"/>
<dbReference type="RefSeq" id="WP_282218137.1">
    <property type="nucleotide sequence ID" value="NZ_CP118246.1"/>
</dbReference>
<dbReference type="HAMAP" id="MF_01940">
    <property type="entry name" value="RNA_CPDase"/>
    <property type="match status" value="1"/>
</dbReference>
<dbReference type="Gene3D" id="3.90.1140.10">
    <property type="entry name" value="Cyclic phosphodiesterase"/>
    <property type="match status" value="1"/>
</dbReference>
<comment type="function">
    <text evidence="2">Hydrolyzes RNA 2',3'-cyclic phosphodiester to an RNA 2'-phosphomonoester.</text>
</comment>
<feature type="active site" description="Proton acceptor" evidence="2">
    <location>
        <position position="121"/>
    </location>
</feature>
<dbReference type="InterPro" id="IPR009097">
    <property type="entry name" value="Cyclic_Pdiesterase"/>
</dbReference>
<feature type="domain" description="Phosphoesterase HXTX" evidence="3">
    <location>
        <begin position="26"/>
        <end position="86"/>
    </location>
</feature>
<dbReference type="Pfam" id="PF02834">
    <property type="entry name" value="LigT_PEase"/>
    <property type="match status" value="2"/>
</dbReference>
<evidence type="ECO:0000256" key="2">
    <source>
        <dbReference type="HAMAP-Rule" id="MF_01940"/>
    </source>
</evidence>
<sequence length="182" mass="19721">MPRLFTGLEVPTDIGFALSLKRGGLQGARWLDPENYHITLRFIGDVDNGTANEVADGLDRLTNSAAFSIKLNHLGAFGGDKPRALYAGMEGNEALLRLQAAQERVLQRIGLAPEGRKFVPHIALARLRGATAGDLARFMAMAGRFEPLSFAVPRFVLFSSRDSVGGGPYLIEQSYALSEFVA</sequence>
<dbReference type="SUPFAM" id="SSF55144">
    <property type="entry name" value="LigT-like"/>
    <property type="match status" value="1"/>
</dbReference>
<comment type="catalytic activity">
    <reaction evidence="2">
        <text>a 3'-end 2',3'-cyclophospho-ribonucleotide-RNA + H2O = a 3'-end 2'-phospho-ribonucleotide-RNA + H(+)</text>
        <dbReference type="Rhea" id="RHEA:11828"/>
        <dbReference type="Rhea" id="RHEA-COMP:10464"/>
        <dbReference type="Rhea" id="RHEA-COMP:17353"/>
        <dbReference type="ChEBI" id="CHEBI:15377"/>
        <dbReference type="ChEBI" id="CHEBI:15378"/>
        <dbReference type="ChEBI" id="CHEBI:83064"/>
        <dbReference type="ChEBI" id="CHEBI:173113"/>
        <dbReference type="EC" id="3.1.4.58"/>
    </reaction>
</comment>
<dbReference type="EMBL" id="CP118246">
    <property type="protein sequence ID" value="WDR01727.1"/>
    <property type="molecule type" value="Genomic_DNA"/>
</dbReference>
<keyword evidence="5" id="KW-1185">Reference proteome</keyword>
<feature type="domain" description="Phosphoesterase HXTX" evidence="3">
    <location>
        <begin position="92"/>
        <end position="167"/>
    </location>
</feature>
<dbReference type="PANTHER" id="PTHR35561:SF1">
    <property type="entry name" value="RNA 2',3'-CYCLIC PHOSPHODIESTERASE"/>
    <property type="match status" value="1"/>
</dbReference>
<dbReference type="PANTHER" id="PTHR35561">
    <property type="entry name" value="RNA 2',3'-CYCLIC PHOSPHODIESTERASE"/>
    <property type="match status" value="1"/>
</dbReference>
<dbReference type="NCBIfam" id="TIGR02258">
    <property type="entry name" value="2_5_ligase"/>
    <property type="match status" value="1"/>
</dbReference>
<dbReference type="EC" id="3.1.4.58" evidence="2"/>
<gene>
    <name evidence="4" type="primary">thpR</name>
    <name evidence="4" type="ORF">PSQ19_13370</name>
</gene>
<dbReference type="InterPro" id="IPR014051">
    <property type="entry name" value="Phosphoesterase_HXTX"/>
</dbReference>
<feature type="short sequence motif" description="HXTX 1" evidence="2">
    <location>
        <begin position="37"/>
        <end position="40"/>
    </location>
</feature>
<name>A0ABY7YKL8_9HYPH</name>
<feature type="active site" description="Proton donor" evidence="2">
    <location>
        <position position="37"/>
    </location>
</feature>
<evidence type="ECO:0000256" key="1">
    <source>
        <dbReference type="ARBA" id="ARBA00022801"/>
    </source>
</evidence>
<protein>
    <recommendedName>
        <fullName evidence="2">RNA 2',3'-cyclic phosphodiesterase</fullName>
        <shortName evidence="2">RNA 2',3'-CPDase</shortName>
        <ecNumber evidence="2">3.1.4.58</ecNumber>
    </recommendedName>
</protein>